<evidence type="ECO:0000256" key="1">
    <source>
        <dbReference type="ARBA" id="ARBA00004533"/>
    </source>
</evidence>
<accession>A0ABY4FFJ4</accession>
<evidence type="ECO:0000256" key="4">
    <source>
        <dbReference type="ARBA" id="ARBA00022679"/>
    </source>
</evidence>
<keyword evidence="7" id="KW-0812">Transmembrane</keyword>
<keyword evidence="6 8" id="KW-0012">Acyltransferase</keyword>
<sequence>MPLWRGSSLMTQPTTRKYPWTYLPLEWFLMGLARLPLPVLHVLAGGLYGLMHYVIGYRKRVVLENLRNSFPEKSDAEIQQIRKGFYRHFSQVMVEMLKLAAMSDAELRRRVVIRNPELLSGPFAQGRTVLALGSHAGNWEWILPSGALEFPGRAYGVYKPLSNPFFEDFLFRLRTRSGAHLIPMRDTLRDLIKRRTEGRAMSMLTDQAAGPEDRPYWTQFLNQETSFYSSADRLASQFNCPVVYVNIKRVKRGYYELVILPLHDGNTPLDKDGYVVTEAFARHLERDIQAAPADYLWTHRRWKHKRVS</sequence>
<dbReference type="Proteomes" id="UP000831785">
    <property type="component" value="Chromosome"/>
</dbReference>
<gene>
    <name evidence="8" type="ORF">MUN80_11155</name>
</gene>
<evidence type="ECO:0000256" key="6">
    <source>
        <dbReference type="ARBA" id="ARBA00023315"/>
    </source>
</evidence>
<proteinExistence type="predicted"/>
<protein>
    <submittedName>
        <fullName evidence="8">Lauroyl acyltransferase</fullName>
    </submittedName>
</protein>
<dbReference type="PANTHER" id="PTHR30606">
    <property type="entry name" value="LIPID A BIOSYNTHESIS LAUROYL ACYLTRANSFERASE"/>
    <property type="match status" value="1"/>
</dbReference>
<evidence type="ECO:0000313" key="8">
    <source>
        <dbReference type="EMBL" id="UOQ55288.1"/>
    </source>
</evidence>
<dbReference type="CDD" id="cd07984">
    <property type="entry name" value="LPLAT_LABLAT-like"/>
    <property type="match status" value="1"/>
</dbReference>
<dbReference type="EMBL" id="CP095049">
    <property type="protein sequence ID" value="UOQ55288.1"/>
    <property type="molecule type" value="Genomic_DNA"/>
</dbReference>
<dbReference type="RefSeq" id="WP_244723749.1">
    <property type="nucleotide sequence ID" value="NZ_CP095049.1"/>
</dbReference>
<keyword evidence="9" id="KW-1185">Reference proteome</keyword>
<evidence type="ECO:0000256" key="2">
    <source>
        <dbReference type="ARBA" id="ARBA00022475"/>
    </source>
</evidence>
<dbReference type="Pfam" id="PF03279">
    <property type="entry name" value="Lip_A_acyltrans"/>
    <property type="match status" value="1"/>
</dbReference>
<dbReference type="PANTHER" id="PTHR30606:SF10">
    <property type="entry name" value="PHOSPHATIDYLINOSITOL MANNOSIDE ACYLTRANSFERASE"/>
    <property type="match status" value="1"/>
</dbReference>
<dbReference type="GO" id="GO:0016746">
    <property type="term" value="F:acyltransferase activity"/>
    <property type="evidence" value="ECO:0007669"/>
    <property type="project" value="UniProtKB-KW"/>
</dbReference>
<keyword evidence="4" id="KW-0808">Transferase</keyword>
<name>A0ABY4FFJ4_9BACT</name>
<evidence type="ECO:0000313" key="9">
    <source>
        <dbReference type="Proteomes" id="UP000831785"/>
    </source>
</evidence>
<evidence type="ECO:0000256" key="5">
    <source>
        <dbReference type="ARBA" id="ARBA00023136"/>
    </source>
</evidence>
<keyword evidence="7" id="KW-1133">Transmembrane helix</keyword>
<keyword evidence="5 7" id="KW-0472">Membrane</keyword>
<organism evidence="8 9">
    <name type="scientific">Hymenobacter cellulosivorans</name>
    <dbReference type="NCBI Taxonomy" id="2932249"/>
    <lineage>
        <taxon>Bacteria</taxon>
        <taxon>Pseudomonadati</taxon>
        <taxon>Bacteroidota</taxon>
        <taxon>Cytophagia</taxon>
        <taxon>Cytophagales</taxon>
        <taxon>Hymenobacteraceae</taxon>
        <taxon>Hymenobacter</taxon>
    </lineage>
</organism>
<dbReference type="InterPro" id="IPR004960">
    <property type="entry name" value="LipA_acyltrans"/>
</dbReference>
<evidence type="ECO:0000256" key="3">
    <source>
        <dbReference type="ARBA" id="ARBA00022519"/>
    </source>
</evidence>
<feature type="transmembrane region" description="Helical" evidence="7">
    <location>
        <begin position="27"/>
        <end position="50"/>
    </location>
</feature>
<reference evidence="8 9" key="1">
    <citation type="submission" date="2022-04" db="EMBL/GenBank/DDBJ databases">
        <title>Hymenobacter sp. isolated from the air.</title>
        <authorList>
            <person name="Won M."/>
            <person name="Lee C.-M."/>
            <person name="Woen H.-Y."/>
            <person name="Kwon S.-W."/>
        </authorList>
    </citation>
    <scope>NUCLEOTIDE SEQUENCE [LARGE SCALE GENOMIC DNA]</scope>
    <source>
        <strain evidence="9">5116 S-27</strain>
    </source>
</reference>
<keyword evidence="3" id="KW-0997">Cell inner membrane</keyword>
<keyword evidence="2" id="KW-1003">Cell membrane</keyword>
<comment type="subcellular location">
    <subcellularLocation>
        <location evidence="1">Cell inner membrane</location>
    </subcellularLocation>
</comment>
<evidence type="ECO:0000256" key="7">
    <source>
        <dbReference type="SAM" id="Phobius"/>
    </source>
</evidence>